<reference evidence="1" key="1">
    <citation type="submission" date="2016-10" db="EMBL/GenBank/DDBJ databases">
        <authorList>
            <person name="de Groot N.N."/>
        </authorList>
    </citation>
    <scope>NUCLEOTIDE SEQUENCE</scope>
</reference>
<dbReference type="AlphaFoldDB" id="A0A1W1BBS9"/>
<organism evidence="1">
    <name type="scientific">hydrothermal vent metagenome</name>
    <dbReference type="NCBI Taxonomy" id="652676"/>
    <lineage>
        <taxon>unclassified sequences</taxon>
        <taxon>metagenomes</taxon>
        <taxon>ecological metagenomes</taxon>
    </lineage>
</organism>
<protein>
    <submittedName>
        <fullName evidence="1">Uncharacterized protein</fullName>
    </submittedName>
</protein>
<accession>A0A1W1BBS9</accession>
<gene>
    <name evidence="1" type="ORF">MNB_SV-9-1047</name>
</gene>
<evidence type="ECO:0000313" key="1">
    <source>
        <dbReference type="EMBL" id="SFV51004.1"/>
    </source>
</evidence>
<name>A0A1W1BBS9_9ZZZZ</name>
<proteinExistence type="predicted"/>
<dbReference type="EMBL" id="FPHG01000007">
    <property type="protein sequence ID" value="SFV51004.1"/>
    <property type="molecule type" value="Genomic_DNA"/>
</dbReference>
<sequence length="151" mass="17973">MHFSKVNIDGTIQEVIESLFDMKLEISGDWGYSKELATIIIDNKSMPITQQEQIIASMRSYIEMNITQDEEHRYAGINVKEIKREEIVEESIIYHKIEYKITGILESRYKKLMKEYKNGYETEGFDITKHFEDRDKATLNRTEDYWFILQS</sequence>